<evidence type="ECO:0000256" key="1">
    <source>
        <dbReference type="SAM" id="MobiDB-lite"/>
    </source>
</evidence>
<dbReference type="EMBL" id="VXIT01000008">
    <property type="protein sequence ID" value="KAA6411125.1"/>
    <property type="molecule type" value="Genomic_DNA"/>
</dbReference>
<organism evidence="2 3">
    <name type="scientific">Lasallia pustulata</name>
    <dbReference type="NCBI Taxonomy" id="136370"/>
    <lineage>
        <taxon>Eukaryota</taxon>
        <taxon>Fungi</taxon>
        <taxon>Dikarya</taxon>
        <taxon>Ascomycota</taxon>
        <taxon>Pezizomycotina</taxon>
        <taxon>Lecanoromycetes</taxon>
        <taxon>OSLEUM clade</taxon>
        <taxon>Umbilicariomycetidae</taxon>
        <taxon>Umbilicariales</taxon>
        <taxon>Umbilicariaceae</taxon>
        <taxon>Lasallia</taxon>
    </lineage>
</organism>
<dbReference type="Proteomes" id="UP000324767">
    <property type="component" value="Unassembled WGS sequence"/>
</dbReference>
<feature type="region of interest" description="Disordered" evidence="1">
    <location>
        <begin position="1"/>
        <end position="73"/>
    </location>
</feature>
<gene>
    <name evidence="2" type="ORF">FRX48_05437</name>
</gene>
<name>A0A5M8PNS9_9LECA</name>
<evidence type="ECO:0000313" key="3">
    <source>
        <dbReference type="Proteomes" id="UP000324767"/>
    </source>
</evidence>
<proteinExistence type="predicted"/>
<accession>A0A5M8PNS9</accession>
<dbReference type="AlphaFoldDB" id="A0A5M8PNS9"/>
<protein>
    <submittedName>
        <fullName evidence="2">Uncharacterized protein</fullName>
    </submittedName>
</protein>
<sequence>MDEPLRMSSGSRPEFTPISASPMNTPRPERSCKGLCVDKPQETRETEWKDDEQDMIKRPAASIGRGSTSTPAPYADYLTRSNFHHAPTDRLSHSILESWNSACTLPLQLSK</sequence>
<evidence type="ECO:0000313" key="2">
    <source>
        <dbReference type="EMBL" id="KAA6411125.1"/>
    </source>
</evidence>
<reference evidence="2 3" key="1">
    <citation type="submission" date="2019-09" db="EMBL/GenBank/DDBJ databases">
        <title>The hologenome of the rock-dwelling lichen Lasallia pustulata.</title>
        <authorList>
            <person name="Greshake Tzovaras B."/>
            <person name="Segers F."/>
            <person name="Bicker A."/>
            <person name="Dal Grande F."/>
            <person name="Otte J."/>
            <person name="Hankeln T."/>
            <person name="Schmitt I."/>
            <person name="Ebersberger I."/>
        </authorList>
    </citation>
    <scope>NUCLEOTIDE SEQUENCE [LARGE SCALE GENOMIC DNA]</scope>
    <source>
        <strain evidence="2">A1-1</strain>
    </source>
</reference>
<comment type="caution">
    <text evidence="2">The sequence shown here is derived from an EMBL/GenBank/DDBJ whole genome shotgun (WGS) entry which is preliminary data.</text>
</comment>